<organism evidence="2 3">
    <name type="scientific">Myodes glareolus</name>
    <name type="common">Bank vole</name>
    <name type="synonym">Clethrionomys glareolus</name>
    <dbReference type="NCBI Taxonomy" id="447135"/>
    <lineage>
        <taxon>Eukaryota</taxon>
        <taxon>Metazoa</taxon>
        <taxon>Chordata</taxon>
        <taxon>Craniata</taxon>
        <taxon>Vertebrata</taxon>
        <taxon>Euteleostomi</taxon>
        <taxon>Mammalia</taxon>
        <taxon>Eutheria</taxon>
        <taxon>Euarchontoglires</taxon>
        <taxon>Glires</taxon>
        <taxon>Rodentia</taxon>
        <taxon>Myomorpha</taxon>
        <taxon>Muroidea</taxon>
        <taxon>Cricetidae</taxon>
        <taxon>Arvicolinae</taxon>
        <taxon>Myodes</taxon>
    </lineage>
</organism>
<evidence type="ECO:0000313" key="3">
    <source>
        <dbReference type="Proteomes" id="UP001488838"/>
    </source>
</evidence>
<dbReference type="EMBL" id="JBBHLL010007494">
    <property type="protein sequence ID" value="KAK7794966.1"/>
    <property type="molecule type" value="Genomic_DNA"/>
</dbReference>
<feature type="region of interest" description="Disordered" evidence="1">
    <location>
        <begin position="43"/>
        <end position="62"/>
    </location>
</feature>
<dbReference type="AlphaFoldDB" id="A0AAW0GTT3"/>
<accession>A0AAW0GTT3</accession>
<gene>
    <name evidence="2" type="ORF">U0070_009686</name>
</gene>
<evidence type="ECO:0000313" key="2">
    <source>
        <dbReference type="EMBL" id="KAK7794966.1"/>
    </source>
</evidence>
<dbReference type="Proteomes" id="UP001488838">
    <property type="component" value="Unassembled WGS sequence"/>
</dbReference>
<keyword evidence="3" id="KW-1185">Reference proteome</keyword>
<reference evidence="2 3" key="1">
    <citation type="journal article" date="2023" name="bioRxiv">
        <title>Conserved and derived expression patterns and positive selection on dental genes reveal complex evolutionary context of ever-growing rodent molars.</title>
        <authorList>
            <person name="Calamari Z.T."/>
            <person name="Song A."/>
            <person name="Cohen E."/>
            <person name="Akter M."/>
            <person name="Roy R.D."/>
            <person name="Hallikas O."/>
            <person name="Christensen M.M."/>
            <person name="Li P."/>
            <person name="Marangoni P."/>
            <person name="Jernvall J."/>
            <person name="Klein O.D."/>
        </authorList>
    </citation>
    <scope>NUCLEOTIDE SEQUENCE [LARGE SCALE GENOMIC DNA]</scope>
    <source>
        <strain evidence="2">V071</strain>
    </source>
</reference>
<protein>
    <submittedName>
        <fullName evidence="2">Uncharacterized protein</fullName>
    </submittedName>
</protein>
<comment type="caution">
    <text evidence="2">The sequence shown here is derived from an EMBL/GenBank/DDBJ whole genome shotgun (WGS) entry which is preliminary data.</text>
</comment>
<evidence type="ECO:0000256" key="1">
    <source>
        <dbReference type="SAM" id="MobiDB-lite"/>
    </source>
</evidence>
<proteinExistence type="predicted"/>
<name>A0AAW0GTT3_MYOGA</name>
<sequence length="62" mass="6513">MTQSPLSLSVRLGDQASISLQKPGQSPQLLIYEVPTDFLESQTGSLAVGQGQISHSDQQSGA</sequence>